<feature type="active site" description="Nucleophile" evidence="4">
    <location>
        <position position="52"/>
    </location>
</feature>
<comment type="catalytic activity">
    <reaction evidence="4 5">
        <text>uridine(38/39/40) in tRNA = pseudouridine(38/39/40) in tRNA</text>
        <dbReference type="Rhea" id="RHEA:22376"/>
        <dbReference type="Rhea" id="RHEA-COMP:10085"/>
        <dbReference type="Rhea" id="RHEA-COMP:10087"/>
        <dbReference type="ChEBI" id="CHEBI:65314"/>
        <dbReference type="ChEBI" id="CHEBI:65315"/>
        <dbReference type="EC" id="5.4.99.12"/>
    </reaction>
</comment>
<dbReference type="InterPro" id="IPR020095">
    <property type="entry name" value="PsdUridine_synth_TruA_C"/>
</dbReference>
<comment type="similarity">
    <text evidence="1 4 5">Belongs to the tRNA pseudouridine synthase TruA family.</text>
</comment>
<sequence length="262" mass="29728">MRRIAMGLSYIGEAYHGFQCQDDYISVQEHLEKAISQIADHPVRISCAGRTDKGVHALLQVVHFDTSVSRSLQAWEKGVNAHLPDDICIRWVQEVDGDFHARFSARSRRYVYVLQHQARDLFLARYSWYVGVLDIASMQEAAVGLLGEHDFYAFQSRHCQSDHAIRCIKEIRFEQKGQLTYCHIEANAFVHHMVRKIMATLVAVGQGKMAIHAVREILQEKNREAVPGQAPAKGLFLRAIGYSNRYVFPDGDGSQLLGEMDV</sequence>
<keyword evidence="2 4" id="KW-0819">tRNA processing</keyword>
<comment type="caution">
    <text evidence="7">The sequence shown here is derived from an EMBL/GenBank/DDBJ whole genome shotgun (WGS) entry which is preliminary data.</text>
</comment>
<dbReference type="Gene3D" id="3.30.70.580">
    <property type="entry name" value="Pseudouridine synthase I, catalytic domain, N-terminal subdomain"/>
    <property type="match status" value="1"/>
</dbReference>
<dbReference type="Proteomes" id="UP001320768">
    <property type="component" value="Unassembled WGS sequence"/>
</dbReference>
<dbReference type="GO" id="GO:0160147">
    <property type="term" value="F:tRNA pseudouridine(38-40) synthase activity"/>
    <property type="evidence" value="ECO:0007669"/>
    <property type="project" value="UniProtKB-EC"/>
</dbReference>
<keyword evidence="3 4" id="KW-0413">Isomerase</keyword>
<dbReference type="InterPro" id="IPR020094">
    <property type="entry name" value="TruA/RsuA/RluB/E/F_N"/>
</dbReference>
<dbReference type="HAMAP" id="MF_00171">
    <property type="entry name" value="TruA"/>
    <property type="match status" value="1"/>
</dbReference>
<dbReference type="Pfam" id="PF01416">
    <property type="entry name" value="PseudoU_synth_1"/>
    <property type="match status" value="2"/>
</dbReference>
<evidence type="ECO:0000256" key="3">
    <source>
        <dbReference type="ARBA" id="ARBA00023235"/>
    </source>
</evidence>
<evidence type="ECO:0000256" key="1">
    <source>
        <dbReference type="ARBA" id="ARBA00009375"/>
    </source>
</evidence>
<feature type="binding site" evidence="4">
    <location>
        <position position="110"/>
    </location>
    <ligand>
        <name>substrate</name>
    </ligand>
</feature>
<protein>
    <recommendedName>
        <fullName evidence="4">tRNA pseudouridine synthase A</fullName>
        <ecNumber evidence="4">5.4.99.12</ecNumber>
    </recommendedName>
    <alternativeName>
        <fullName evidence="4">tRNA pseudouridine(38-40) synthase</fullName>
    </alternativeName>
    <alternativeName>
        <fullName evidence="4">tRNA pseudouridylate synthase I</fullName>
    </alternativeName>
    <alternativeName>
        <fullName evidence="4">tRNA-uridine isomerase I</fullName>
    </alternativeName>
</protein>
<comment type="subunit">
    <text evidence="4">Homodimer.</text>
</comment>
<gene>
    <name evidence="4 7" type="primary">truA</name>
    <name evidence="7" type="ORF">MKS91_01560</name>
</gene>
<dbReference type="CDD" id="cd02570">
    <property type="entry name" value="PseudoU_synth_EcTruA"/>
    <property type="match status" value="1"/>
</dbReference>
<dbReference type="PANTHER" id="PTHR11142">
    <property type="entry name" value="PSEUDOURIDYLATE SYNTHASE"/>
    <property type="match status" value="1"/>
</dbReference>
<evidence type="ECO:0000256" key="5">
    <source>
        <dbReference type="RuleBase" id="RU003792"/>
    </source>
</evidence>
<dbReference type="NCBIfam" id="TIGR00071">
    <property type="entry name" value="hisT_truA"/>
    <property type="match status" value="1"/>
</dbReference>
<dbReference type="InterPro" id="IPR020097">
    <property type="entry name" value="PsdUridine_synth_TruA_a/b_dom"/>
</dbReference>
<keyword evidence="8" id="KW-1185">Reference proteome</keyword>
<name>A0ABT1L474_9GAMM</name>
<feature type="domain" description="Pseudouridine synthase I TruA alpha/beta" evidence="6">
    <location>
        <begin position="141"/>
        <end position="242"/>
    </location>
</feature>
<evidence type="ECO:0000313" key="7">
    <source>
        <dbReference type="EMBL" id="MCP8351980.1"/>
    </source>
</evidence>
<reference evidence="7 8" key="1">
    <citation type="journal article" date="2022" name="Nat. Microbiol.">
        <title>The microbiome of a bacterivorous marine choanoflagellate contains a resource-demanding obligate bacterial associate.</title>
        <authorList>
            <person name="Needham D.M."/>
            <person name="Poirier C."/>
            <person name="Bachy C."/>
            <person name="George E.E."/>
            <person name="Wilken S."/>
            <person name="Yung C.C.M."/>
            <person name="Limardo A.J."/>
            <person name="Morando M."/>
            <person name="Sudek L."/>
            <person name="Malmstrom R.R."/>
            <person name="Keeling P.J."/>
            <person name="Santoro A.E."/>
            <person name="Worden A.Z."/>
        </authorList>
    </citation>
    <scope>NUCLEOTIDE SEQUENCE [LARGE SCALE GENOMIC DNA]</scope>
    <source>
        <strain evidence="7 8">Comchoano-2</strain>
    </source>
</reference>
<dbReference type="RefSeq" id="WP_258569086.1">
    <property type="nucleotide sequence ID" value="NZ_JAKUDN010000001.1"/>
</dbReference>
<comment type="caution">
    <text evidence="4">Lacks conserved residue(s) required for the propagation of feature annotation.</text>
</comment>
<proteinExistence type="inferred from homology"/>
<evidence type="ECO:0000256" key="4">
    <source>
        <dbReference type="HAMAP-Rule" id="MF_00171"/>
    </source>
</evidence>
<organism evidence="7 8">
    <name type="scientific">Candidatus Synchoanobacter obligatus</name>
    <dbReference type="NCBI Taxonomy" id="2919597"/>
    <lineage>
        <taxon>Bacteria</taxon>
        <taxon>Pseudomonadati</taxon>
        <taxon>Pseudomonadota</taxon>
        <taxon>Gammaproteobacteria</taxon>
        <taxon>Candidatus Comchoanobacterales</taxon>
        <taxon>Candidatus Comchoanobacteraceae</taxon>
        <taxon>Candidatus Synchoanobacter</taxon>
    </lineage>
</organism>
<dbReference type="InterPro" id="IPR020103">
    <property type="entry name" value="PsdUridine_synth_cat_dom_sf"/>
</dbReference>
<dbReference type="EC" id="5.4.99.12" evidence="4"/>
<feature type="domain" description="Pseudouridine synthase I TruA alpha/beta" evidence="6">
    <location>
        <begin position="9"/>
        <end position="103"/>
    </location>
</feature>
<dbReference type="PIRSF" id="PIRSF001430">
    <property type="entry name" value="tRNA_psdUrid_synth"/>
    <property type="match status" value="1"/>
</dbReference>
<evidence type="ECO:0000256" key="2">
    <source>
        <dbReference type="ARBA" id="ARBA00022694"/>
    </source>
</evidence>
<accession>A0ABT1L474</accession>
<dbReference type="InterPro" id="IPR001406">
    <property type="entry name" value="PsdUridine_synth_TruA"/>
</dbReference>
<dbReference type="Gene3D" id="3.30.70.660">
    <property type="entry name" value="Pseudouridine synthase I, catalytic domain, C-terminal subdomain"/>
    <property type="match status" value="1"/>
</dbReference>
<dbReference type="EMBL" id="JAKUDN010000001">
    <property type="protein sequence ID" value="MCP8351980.1"/>
    <property type="molecule type" value="Genomic_DNA"/>
</dbReference>
<evidence type="ECO:0000313" key="8">
    <source>
        <dbReference type="Proteomes" id="UP001320768"/>
    </source>
</evidence>
<comment type="function">
    <text evidence="4">Formation of pseudouridine at positions 38, 39 and 40 in the anticodon stem and loop of transfer RNAs.</text>
</comment>
<dbReference type="SUPFAM" id="SSF55120">
    <property type="entry name" value="Pseudouridine synthase"/>
    <property type="match status" value="1"/>
</dbReference>
<evidence type="ECO:0000259" key="6">
    <source>
        <dbReference type="Pfam" id="PF01416"/>
    </source>
</evidence>
<dbReference type="PANTHER" id="PTHR11142:SF0">
    <property type="entry name" value="TRNA PSEUDOURIDINE SYNTHASE-LIKE 1"/>
    <property type="match status" value="1"/>
</dbReference>